<evidence type="ECO:0000313" key="2">
    <source>
        <dbReference type="Proteomes" id="UP000256980"/>
    </source>
</evidence>
<reference evidence="1 2" key="1">
    <citation type="submission" date="2018-07" db="EMBL/GenBank/DDBJ databases">
        <title>Genomic Encyclopedia of Type Strains, Phase III (KMG-III): the genomes of soil and plant-associated and newly described type strains.</title>
        <authorList>
            <person name="Whitman W."/>
        </authorList>
    </citation>
    <scope>NUCLEOTIDE SEQUENCE [LARGE SCALE GENOMIC DNA]</scope>
    <source>
        <strain evidence="1 2">CECT 7946</strain>
    </source>
</reference>
<dbReference type="Proteomes" id="UP000256980">
    <property type="component" value="Unassembled WGS sequence"/>
</dbReference>
<dbReference type="Gene3D" id="3.30.420.260">
    <property type="match status" value="1"/>
</dbReference>
<keyword evidence="2" id="KW-1185">Reference proteome</keyword>
<accession>A0A3D9H206</accession>
<name>A0A3D9H206_9FLAO</name>
<dbReference type="OrthoDB" id="658622at2"/>
<dbReference type="AlphaFoldDB" id="A0A3D9H206"/>
<comment type="caution">
    <text evidence="1">The sequence shown here is derived from an EMBL/GenBank/DDBJ whole genome shotgun (WGS) entry which is preliminary data.</text>
</comment>
<evidence type="ECO:0000313" key="1">
    <source>
        <dbReference type="EMBL" id="RED43528.1"/>
    </source>
</evidence>
<dbReference type="CDD" id="cd24013">
    <property type="entry name" value="ASKHA_ATPase_BT3980-like"/>
    <property type="match status" value="1"/>
</dbReference>
<proteinExistence type="predicted"/>
<dbReference type="Gene3D" id="3.30.420.250">
    <property type="match status" value="1"/>
</dbReference>
<gene>
    <name evidence="1" type="ORF">DFQ10_105126</name>
</gene>
<sequence>MSKTDIKELSIQINLNGLSFCILNRTTKTVEFLKTNAFEHKLNPEEILNHIKAELSSNTVFSEDFNEVLVIHQNELATLVPEELYDANHKVDYLKFNSKILKNDFITEDKISVNKTINVYVPYVNINNYIFETFGEFVYKHSSSILIESVLNNPEPSEEPIVYINVNKNTLEILVVKDNKLQLFNVFEFYSKEDFIYYVLFVFEQLKLDVETTFVQLSGNIVIGDELFVMLYIYIRHVRFVEKAYDFKIAAETDRRYSHQHFLILNSF</sequence>
<dbReference type="Pfam" id="PF12864">
    <property type="entry name" value="DUF3822"/>
    <property type="match status" value="1"/>
</dbReference>
<dbReference type="InterPro" id="IPR024213">
    <property type="entry name" value="DUF3822"/>
</dbReference>
<protein>
    <submittedName>
        <fullName evidence="1">Uncharacterized protein DUF3822</fullName>
    </submittedName>
</protein>
<dbReference type="EMBL" id="QRDV01000005">
    <property type="protein sequence ID" value="RED43528.1"/>
    <property type="molecule type" value="Genomic_DNA"/>
</dbReference>
<dbReference type="RefSeq" id="WP_115817629.1">
    <property type="nucleotide sequence ID" value="NZ_CANKZP010000007.1"/>
</dbReference>
<organism evidence="1 2">
    <name type="scientific">Winogradskyella eximia</name>
    <dbReference type="NCBI Taxonomy" id="262006"/>
    <lineage>
        <taxon>Bacteria</taxon>
        <taxon>Pseudomonadati</taxon>
        <taxon>Bacteroidota</taxon>
        <taxon>Flavobacteriia</taxon>
        <taxon>Flavobacteriales</taxon>
        <taxon>Flavobacteriaceae</taxon>
        <taxon>Winogradskyella</taxon>
    </lineage>
</organism>